<dbReference type="PRINTS" id="PR00070">
    <property type="entry name" value="DHFR"/>
</dbReference>
<dbReference type="GO" id="GO:0004146">
    <property type="term" value="F:dihydrofolate reductase activity"/>
    <property type="evidence" value="ECO:0007669"/>
    <property type="project" value="UniProtKB-EC"/>
</dbReference>
<comment type="catalytic activity">
    <reaction evidence="7">
        <text>(6S)-5,6,7,8-tetrahydrofolate + NADP(+) = 7,8-dihydrofolate + NADPH + H(+)</text>
        <dbReference type="Rhea" id="RHEA:15009"/>
        <dbReference type="ChEBI" id="CHEBI:15378"/>
        <dbReference type="ChEBI" id="CHEBI:57451"/>
        <dbReference type="ChEBI" id="CHEBI:57453"/>
        <dbReference type="ChEBI" id="CHEBI:57783"/>
        <dbReference type="ChEBI" id="CHEBI:58349"/>
        <dbReference type="EC" id="1.5.1.3"/>
    </reaction>
</comment>
<dbReference type="CDD" id="cd00209">
    <property type="entry name" value="DHFR"/>
    <property type="match status" value="1"/>
</dbReference>
<evidence type="ECO:0000256" key="5">
    <source>
        <dbReference type="ARBA" id="ARBA00022857"/>
    </source>
</evidence>
<gene>
    <name evidence="9" type="ORF">OJ997_33460</name>
</gene>
<sequence>MKRDIHVVAAVANGGIVGHEGKMPWHLPPDLRRFRQLTRERTVVMGLSTWESLGGPLRERENIVLCPEPSRVCEGALVIDSLAAAAAVASRSGPVFVIGGHRPWVEALTVASTLHLTRIHRDFVGDVVFPSFDATQWREIHREVGEHPIDGVPTRYEFLTFVRRATVTGSRSHRPRPGTTTLSG</sequence>
<evidence type="ECO:0000256" key="3">
    <source>
        <dbReference type="ARBA" id="ARBA00012856"/>
    </source>
</evidence>
<dbReference type="InterPro" id="IPR012259">
    <property type="entry name" value="DHFR"/>
</dbReference>
<dbReference type="EC" id="1.5.1.3" evidence="3 7"/>
<reference evidence="9" key="1">
    <citation type="submission" date="2022-10" db="EMBL/GenBank/DDBJ databases">
        <title>The WGS of Solirubrobacter phytolaccae KCTC 29190.</title>
        <authorList>
            <person name="Jiang Z."/>
        </authorList>
    </citation>
    <scope>NUCLEOTIDE SEQUENCE</scope>
    <source>
        <strain evidence="9">KCTC 29190</strain>
    </source>
</reference>
<dbReference type="PANTHER" id="PTHR48069:SF3">
    <property type="entry name" value="DIHYDROFOLATE REDUCTASE"/>
    <property type="match status" value="1"/>
</dbReference>
<dbReference type="Pfam" id="PF00186">
    <property type="entry name" value="DHFR_1"/>
    <property type="match status" value="1"/>
</dbReference>
<keyword evidence="4 7" id="KW-0554">One-carbon metabolism</keyword>
<accession>A0A9X3NKH9</accession>
<evidence type="ECO:0000313" key="9">
    <source>
        <dbReference type="EMBL" id="MDA0185261.1"/>
    </source>
</evidence>
<dbReference type="GO" id="GO:0050661">
    <property type="term" value="F:NADP binding"/>
    <property type="evidence" value="ECO:0007669"/>
    <property type="project" value="InterPro"/>
</dbReference>
<dbReference type="GO" id="GO:0005829">
    <property type="term" value="C:cytosol"/>
    <property type="evidence" value="ECO:0007669"/>
    <property type="project" value="TreeGrafter"/>
</dbReference>
<name>A0A9X3NKH9_9ACTN</name>
<evidence type="ECO:0000256" key="1">
    <source>
        <dbReference type="ARBA" id="ARBA00004903"/>
    </source>
</evidence>
<comment type="similarity">
    <text evidence="2 7">Belongs to the dihydrofolate reductase family.</text>
</comment>
<comment type="pathway">
    <text evidence="1 7">Cofactor biosynthesis; tetrahydrofolate biosynthesis; 5,6,7,8-tetrahydrofolate from 7,8-dihydrofolate: step 1/1.</text>
</comment>
<dbReference type="Gene3D" id="3.40.430.10">
    <property type="entry name" value="Dihydrofolate Reductase, subunit A"/>
    <property type="match status" value="1"/>
</dbReference>
<dbReference type="GO" id="GO:0046654">
    <property type="term" value="P:tetrahydrofolate biosynthetic process"/>
    <property type="evidence" value="ECO:0007669"/>
    <property type="project" value="InterPro"/>
</dbReference>
<evidence type="ECO:0000313" key="10">
    <source>
        <dbReference type="Proteomes" id="UP001147653"/>
    </source>
</evidence>
<dbReference type="RefSeq" id="WP_270029757.1">
    <property type="nucleotide sequence ID" value="NZ_JAPDDP010000105.1"/>
</dbReference>
<dbReference type="InterPro" id="IPR024072">
    <property type="entry name" value="DHFR-like_dom_sf"/>
</dbReference>
<evidence type="ECO:0000256" key="4">
    <source>
        <dbReference type="ARBA" id="ARBA00022563"/>
    </source>
</evidence>
<dbReference type="GO" id="GO:0006730">
    <property type="term" value="P:one-carbon metabolic process"/>
    <property type="evidence" value="ECO:0007669"/>
    <property type="project" value="UniProtKB-KW"/>
</dbReference>
<comment type="function">
    <text evidence="7">Key enzyme in folate metabolism. Catalyzes an essential reaction for de novo glycine and purine synthesis, and for DNA precursor synthesis.</text>
</comment>
<dbReference type="SUPFAM" id="SSF53597">
    <property type="entry name" value="Dihydrofolate reductase-like"/>
    <property type="match status" value="1"/>
</dbReference>
<keyword evidence="6 7" id="KW-0560">Oxidoreductase</keyword>
<feature type="domain" description="DHFR" evidence="8">
    <location>
        <begin position="4"/>
        <end position="163"/>
    </location>
</feature>
<evidence type="ECO:0000256" key="6">
    <source>
        <dbReference type="ARBA" id="ARBA00023002"/>
    </source>
</evidence>
<evidence type="ECO:0000259" key="8">
    <source>
        <dbReference type="PROSITE" id="PS51330"/>
    </source>
</evidence>
<dbReference type="GO" id="GO:0046655">
    <property type="term" value="P:folic acid metabolic process"/>
    <property type="evidence" value="ECO:0007669"/>
    <property type="project" value="TreeGrafter"/>
</dbReference>
<comment type="caution">
    <text evidence="9">The sequence shown here is derived from an EMBL/GenBank/DDBJ whole genome shotgun (WGS) entry which is preliminary data.</text>
</comment>
<dbReference type="EMBL" id="JAPDDP010000105">
    <property type="protein sequence ID" value="MDA0185261.1"/>
    <property type="molecule type" value="Genomic_DNA"/>
</dbReference>
<evidence type="ECO:0000256" key="7">
    <source>
        <dbReference type="PIRNR" id="PIRNR000194"/>
    </source>
</evidence>
<dbReference type="PIRSF" id="PIRSF000194">
    <property type="entry name" value="DHFR"/>
    <property type="match status" value="1"/>
</dbReference>
<dbReference type="GO" id="GO:0046452">
    <property type="term" value="P:dihydrofolate metabolic process"/>
    <property type="evidence" value="ECO:0007669"/>
    <property type="project" value="TreeGrafter"/>
</dbReference>
<organism evidence="9 10">
    <name type="scientific">Solirubrobacter phytolaccae</name>
    <dbReference type="NCBI Taxonomy" id="1404360"/>
    <lineage>
        <taxon>Bacteria</taxon>
        <taxon>Bacillati</taxon>
        <taxon>Actinomycetota</taxon>
        <taxon>Thermoleophilia</taxon>
        <taxon>Solirubrobacterales</taxon>
        <taxon>Solirubrobacteraceae</taxon>
        <taxon>Solirubrobacter</taxon>
    </lineage>
</organism>
<dbReference type="PROSITE" id="PS51330">
    <property type="entry name" value="DHFR_2"/>
    <property type="match status" value="1"/>
</dbReference>
<proteinExistence type="inferred from homology"/>
<dbReference type="InterPro" id="IPR001796">
    <property type="entry name" value="DHFR_dom"/>
</dbReference>
<keyword evidence="10" id="KW-1185">Reference proteome</keyword>
<dbReference type="AlphaFoldDB" id="A0A9X3NKH9"/>
<evidence type="ECO:0000256" key="2">
    <source>
        <dbReference type="ARBA" id="ARBA00009539"/>
    </source>
</evidence>
<keyword evidence="5 7" id="KW-0521">NADP</keyword>
<protein>
    <recommendedName>
        <fullName evidence="3 7">Dihydrofolate reductase</fullName>
        <ecNumber evidence="3 7">1.5.1.3</ecNumber>
    </recommendedName>
</protein>
<dbReference type="PANTHER" id="PTHR48069">
    <property type="entry name" value="DIHYDROFOLATE REDUCTASE"/>
    <property type="match status" value="1"/>
</dbReference>
<dbReference type="Proteomes" id="UP001147653">
    <property type="component" value="Unassembled WGS sequence"/>
</dbReference>